<dbReference type="AlphaFoldDB" id="A0A0A9DCX9"/>
<sequence>MMKAEGEIRELNKKLDRLLGFMENLDKWRPTVDSSILELNQSVGKLSARVEALEAAPTTASPPSPPPQSREEDPRGKGHRDATSFQGSADKGQPLSHPWTMVRNSPPTLDLPLIWMGTMLDLVTRVVTGVIIRRNLGYPKSIFLNLMGEHPKIWREKCEKYFAMFKVHVHLWAQFVTIHFPGQCCLVAPNL</sequence>
<evidence type="ECO:0000256" key="1">
    <source>
        <dbReference type="SAM" id="MobiDB-lite"/>
    </source>
</evidence>
<feature type="region of interest" description="Disordered" evidence="1">
    <location>
        <begin position="53"/>
        <end position="101"/>
    </location>
</feature>
<reference evidence="2" key="1">
    <citation type="submission" date="2014-09" db="EMBL/GenBank/DDBJ databases">
        <authorList>
            <person name="Magalhaes I.L.F."/>
            <person name="Oliveira U."/>
            <person name="Santos F.R."/>
            <person name="Vidigal T.H.D.A."/>
            <person name="Brescovit A.D."/>
            <person name="Santos A.J."/>
        </authorList>
    </citation>
    <scope>NUCLEOTIDE SEQUENCE</scope>
    <source>
        <tissue evidence="2">Shoot tissue taken approximately 20 cm above the soil surface</tissue>
    </source>
</reference>
<accession>A0A0A9DCX9</accession>
<reference evidence="2" key="2">
    <citation type="journal article" date="2015" name="Data Brief">
        <title>Shoot transcriptome of the giant reed, Arundo donax.</title>
        <authorList>
            <person name="Barrero R.A."/>
            <person name="Guerrero F.D."/>
            <person name="Moolhuijzen P."/>
            <person name="Goolsby J.A."/>
            <person name="Tidwell J."/>
            <person name="Bellgard S.E."/>
            <person name="Bellgard M.I."/>
        </authorList>
    </citation>
    <scope>NUCLEOTIDE SEQUENCE</scope>
    <source>
        <tissue evidence="2">Shoot tissue taken approximately 20 cm above the soil surface</tissue>
    </source>
</reference>
<protein>
    <submittedName>
        <fullName evidence="2">Uncharacterized protein</fullName>
    </submittedName>
</protein>
<proteinExistence type="predicted"/>
<feature type="compositionally biased region" description="Basic and acidic residues" evidence="1">
    <location>
        <begin position="69"/>
        <end position="82"/>
    </location>
</feature>
<name>A0A0A9DCX9_ARUDO</name>
<organism evidence="2">
    <name type="scientific">Arundo donax</name>
    <name type="common">Giant reed</name>
    <name type="synonym">Donax arundinaceus</name>
    <dbReference type="NCBI Taxonomy" id="35708"/>
    <lineage>
        <taxon>Eukaryota</taxon>
        <taxon>Viridiplantae</taxon>
        <taxon>Streptophyta</taxon>
        <taxon>Embryophyta</taxon>
        <taxon>Tracheophyta</taxon>
        <taxon>Spermatophyta</taxon>
        <taxon>Magnoliopsida</taxon>
        <taxon>Liliopsida</taxon>
        <taxon>Poales</taxon>
        <taxon>Poaceae</taxon>
        <taxon>PACMAD clade</taxon>
        <taxon>Arundinoideae</taxon>
        <taxon>Arundineae</taxon>
        <taxon>Arundo</taxon>
    </lineage>
</organism>
<dbReference type="EMBL" id="GBRH01214385">
    <property type="protein sequence ID" value="JAD83510.1"/>
    <property type="molecule type" value="Transcribed_RNA"/>
</dbReference>
<evidence type="ECO:0000313" key="2">
    <source>
        <dbReference type="EMBL" id="JAD83510.1"/>
    </source>
</evidence>